<proteinExistence type="inferred from homology"/>
<reference evidence="8 9" key="1">
    <citation type="submission" date="2019-04" db="EMBL/GenBank/DDBJ databases">
        <authorList>
            <person name="Van Vliet M D."/>
        </authorList>
    </citation>
    <scope>NUCLEOTIDE SEQUENCE [LARGE SCALE GENOMIC DNA]</scope>
    <source>
        <strain evidence="8 9">F1</strain>
    </source>
</reference>
<dbReference type="GO" id="GO:0004065">
    <property type="term" value="F:arylsulfatase activity"/>
    <property type="evidence" value="ECO:0007669"/>
    <property type="project" value="TreeGrafter"/>
</dbReference>
<feature type="domain" description="Sulfatase N-terminal" evidence="6">
    <location>
        <begin position="41"/>
        <end position="390"/>
    </location>
</feature>
<dbReference type="Pfam" id="PF00884">
    <property type="entry name" value="Sulfatase"/>
    <property type="match status" value="1"/>
</dbReference>
<feature type="domain" description="Bacterial Ig-like" evidence="7">
    <location>
        <begin position="515"/>
        <end position="580"/>
    </location>
</feature>
<dbReference type="Proteomes" id="UP000366872">
    <property type="component" value="Unassembled WGS sequence"/>
</dbReference>
<dbReference type="AlphaFoldDB" id="A0A6C2U772"/>
<evidence type="ECO:0000256" key="4">
    <source>
        <dbReference type="ARBA" id="ARBA00022837"/>
    </source>
</evidence>
<sequence length="978" mass="105301">MIVMALGVALAIPAFGAEDAGTNPLSPAASSTTGWSAGNRPNVIVIISDDQGWADIGYNNPLSVYTPNLDSLAAGGARFSNHYVMSQCSPTRVALMTGQYPSRHGIQAQQANNEQCFAHGALTISSLLKEIGYETYMAGKWHLGSHPEWGPLHHGFDHAYGSFAGAVGMYNHRYHVADDEWAITWHRDHEIIPGYENGTHATDLVAREAVRVIQQKHDKPFFLYLPFHAPHTPLDERGPFVDTPTQLDPADSTRWLNEDNIPWFNDPQGKIQSEPDPEKRLLLAAVHHLDHAIGQVVQALEETGQRENTIIFFSSDNGPQVNWAGNAYPDDLKLTDFNQPDTLRGYKGDTYEGGILVPGLINWPSQIVPCVVDEPVHIVDWMPTLAAMVDYTPAEDPKWDGMDISPLIHQADSLGSRPLYWLWRNALPTNDCRWAMRQGDWKIVRYGNEPTHASDWALYNLATDPQETTDVASSNSAKVAELHALFLIERAYDIPNRMISPRLVVPETASGPFGATLDFSESVTGLDLGDLVVSNGTVSGLSGSGTLYSFTVTPTLSSNGVVSVYLPAGGATALSGLTNVPSHVAVVKFDSSMPGAFGPLGRGVGGIETAAGDGFIMYSKESIHTRFSASPPNRYQADHFVAVRNNGGTWEYDNNSSYVAFTPVTSDLLVAAVDFSADTVTMLSGVSNVVNGIAYGYQSGDLIVIPGMWNGGPNSGEYDLGGSYIVLHGGAVIGEMPSDPSACLFAPWATSAESFTVGIEFSEDVTGLTLGDFSVSNSSLAVLSGTNRSYELEITPASYGVVRVDLHTNAVNEGTVPVVGTITHWNDYYVWANALQAEPSNPLIRDPNGDWDMDGQNNICEYYYGGDPTVANAPLVATLIVQNPVGPIVDVAFPIRDSAASRVGLQYSDDLDRWFAPGQDLSGVSNPPPAIVSAAKGTLNIVTDAVWGDVSMYSYTVAPAAGEISEARALFFRVGGIP</sequence>
<dbReference type="InterPro" id="IPR000917">
    <property type="entry name" value="Sulfatase_N"/>
</dbReference>
<dbReference type="GO" id="GO:0046872">
    <property type="term" value="F:metal ion binding"/>
    <property type="evidence" value="ECO:0007669"/>
    <property type="project" value="UniProtKB-KW"/>
</dbReference>
<evidence type="ECO:0000313" key="8">
    <source>
        <dbReference type="EMBL" id="VGO15709.1"/>
    </source>
</evidence>
<gene>
    <name evidence="8" type="primary">atsA_219</name>
    <name evidence="8" type="ORF">PDESU_04294</name>
</gene>
<keyword evidence="2" id="KW-0479">Metal-binding</keyword>
<evidence type="ECO:0000256" key="3">
    <source>
        <dbReference type="ARBA" id="ARBA00022801"/>
    </source>
</evidence>
<dbReference type="PANTHER" id="PTHR42693:SF53">
    <property type="entry name" value="ENDO-4-O-SULFATASE"/>
    <property type="match status" value="1"/>
</dbReference>
<comment type="similarity">
    <text evidence="1">Belongs to the sulfatase family.</text>
</comment>
<keyword evidence="9" id="KW-1185">Reference proteome</keyword>
<evidence type="ECO:0000256" key="2">
    <source>
        <dbReference type="ARBA" id="ARBA00022723"/>
    </source>
</evidence>
<feature type="domain" description="Bacterial Ig-like" evidence="7">
    <location>
        <begin position="751"/>
        <end position="798"/>
    </location>
</feature>
<keyword evidence="3" id="KW-0378">Hydrolase</keyword>
<dbReference type="PROSITE" id="PS00149">
    <property type="entry name" value="SULFATASE_2"/>
    <property type="match status" value="1"/>
</dbReference>
<dbReference type="InterPro" id="IPR044048">
    <property type="entry name" value="Big_12"/>
</dbReference>
<dbReference type="EMBL" id="CAAHFG010000003">
    <property type="protein sequence ID" value="VGO15709.1"/>
    <property type="molecule type" value="Genomic_DNA"/>
</dbReference>
<name>A0A6C2U772_PONDE</name>
<keyword evidence="4" id="KW-0106">Calcium</keyword>
<evidence type="ECO:0000256" key="1">
    <source>
        <dbReference type="ARBA" id="ARBA00008779"/>
    </source>
</evidence>
<dbReference type="PANTHER" id="PTHR42693">
    <property type="entry name" value="ARYLSULFATASE FAMILY MEMBER"/>
    <property type="match status" value="1"/>
</dbReference>
<evidence type="ECO:0000259" key="7">
    <source>
        <dbReference type="Pfam" id="PF19078"/>
    </source>
</evidence>
<keyword evidence="5" id="KW-0732">Signal</keyword>
<dbReference type="InterPro" id="IPR024607">
    <property type="entry name" value="Sulfatase_CS"/>
</dbReference>
<evidence type="ECO:0000313" key="9">
    <source>
        <dbReference type="Proteomes" id="UP000366872"/>
    </source>
</evidence>
<evidence type="ECO:0000256" key="5">
    <source>
        <dbReference type="SAM" id="SignalP"/>
    </source>
</evidence>
<feature type="signal peptide" evidence="5">
    <location>
        <begin position="1"/>
        <end position="16"/>
    </location>
</feature>
<feature type="chain" id="PRO_5028870363" evidence="5">
    <location>
        <begin position="17"/>
        <end position="978"/>
    </location>
</feature>
<evidence type="ECO:0000259" key="6">
    <source>
        <dbReference type="Pfam" id="PF00884"/>
    </source>
</evidence>
<protein>
    <submittedName>
        <fullName evidence="8">Arylsulfatase</fullName>
    </submittedName>
</protein>
<dbReference type="InterPro" id="IPR050738">
    <property type="entry name" value="Sulfatase"/>
</dbReference>
<dbReference type="Gene3D" id="3.30.1120.10">
    <property type="match status" value="1"/>
</dbReference>
<dbReference type="InterPro" id="IPR017850">
    <property type="entry name" value="Alkaline_phosphatase_core_sf"/>
</dbReference>
<dbReference type="Gene3D" id="3.40.720.10">
    <property type="entry name" value="Alkaline Phosphatase, subunit A"/>
    <property type="match status" value="1"/>
</dbReference>
<accession>A0A6C2U772</accession>
<dbReference type="SUPFAM" id="SSF53649">
    <property type="entry name" value="Alkaline phosphatase-like"/>
    <property type="match status" value="1"/>
</dbReference>
<dbReference type="Pfam" id="PF19078">
    <property type="entry name" value="Big_12"/>
    <property type="match status" value="2"/>
</dbReference>
<organism evidence="8 9">
    <name type="scientific">Pontiella desulfatans</name>
    <dbReference type="NCBI Taxonomy" id="2750659"/>
    <lineage>
        <taxon>Bacteria</taxon>
        <taxon>Pseudomonadati</taxon>
        <taxon>Kiritimatiellota</taxon>
        <taxon>Kiritimatiellia</taxon>
        <taxon>Kiritimatiellales</taxon>
        <taxon>Pontiellaceae</taxon>
        <taxon>Pontiella</taxon>
    </lineage>
</organism>